<name>A0A3R5XUB2_ORNRH</name>
<dbReference type="InterPro" id="IPR006522">
    <property type="entry name" value="Phage_virion_morphogenesis"/>
</dbReference>
<dbReference type="OrthoDB" id="964176at2"/>
<evidence type="ECO:0000313" key="2">
    <source>
        <dbReference type="Proteomes" id="UP000287701"/>
    </source>
</evidence>
<sequence>MDKPEMPDFEALAKKALEQLPQKVAEQAKAHFLSSFTKEGFTDNSFIAWPKRKDLLPHKMLSLSYALKNSIKISRADLKQIVISAGEGIPYAAIHNEGGNITVPVTQKMRRYFWAMHKKTGEEFYKNMALTKKEELHIHIPKRQYIGTSEVLNKKIEKTIIQEIINAEKQLKF</sequence>
<dbReference type="EMBL" id="CP035107">
    <property type="protein sequence ID" value="QAR30649.1"/>
    <property type="molecule type" value="Genomic_DNA"/>
</dbReference>
<organism evidence="1 2">
    <name type="scientific">Ornithobacterium rhinotracheale</name>
    <dbReference type="NCBI Taxonomy" id="28251"/>
    <lineage>
        <taxon>Bacteria</taxon>
        <taxon>Pseudomonadati</taxon>
        <taxon>Bacteroidota</taxon>
        <taxon>Flavobacteriia</taxon>
        <taxon>Flavobacteriales</taxon>
        <taxon>Weeksellaceae</taxon>
        <taxon>Ornithobacterium</taxon>
    </lineage>
</organism>
<proteinExistence type="predicted"/>
<evidence type="ECO:0008006" key="3">
    <source>
        <dbReference type="Google" id="ProtNLM"/>
    </source>
</evidence>
<reference evidence="1 2" key="1">
    <citation type="submission" date="2019-01" db="EMBL/GenBank/DDBJ databases">
        <title>Whole Genome of Ornithobacterium rhinotracheale FARPER-174b.</title>
        <authorList>
            <person name="Tataje-Lavanda L.A."/>
            <person name="Montalvan A."/>
            <person name="Montesinos R."/>
            <person name="Zimic M."/>
            <person name="Fernandez-Sanchez M."/>
            <person name="Fernandez-Diaz M."/>
        </authorList>
    </citation>
    <scope>NUCLEOTIDE SEQUENCE [LARGE SCALE GENOMIC DNA]</scope>
    <source>
        <strain evidence="1 2">FARPER-174b</strain>
    </source>
</reference>
<accession>A0A3R5XUB2</accession>
<dbReference type="Pfam" id="PF05069">
    <property type="entry name" value="Phage_tail_S"/>
    <property type="match status" value="1"/>
</dbReference>
<dbReference type="AlphaFoldDB" id="A0A3R5XUB2"/>
<gene>
    <name evidence="1" type="ORF">EQP59_04455</name>
</gene>
<dbReference type="RefSeq" id="WP_128501129.1">
    <property type="nucleotide sequence ID" value="NZ_CP035107.1"/>
</dbReference>
<dbReference type="Proteomes" id="UP000287701">
    <property type="component" value="Chromosome"/>
</dbReference>
<protein>
    <recommendedName>
        <fullName evidence="3">Mu-like prophage protein gpG</fullName>
    </recommendedName>
</protein>
<evidence type="ECO:0000313" key="1">
    <source>
        <dbReference type="EMBL" id="QAR30649.1"/>
    </source>
</evidence>